<protein>
    <recommendedName>
        <fullName evidence="2">histidine kinase</fullName>
        <ecNumber evidence="2">2.7.13.3</ecNumber>
    </recommendedName>
</protein>
<evidence type="ECO:0000313" key="4">
    <source>
        <dbReference type="EMBL" id="MBA1138654.1"/>
    </source>
</evidence>
<dbReference type="InterPro" id="IPR005467">
    <property type="entry name" value="His_kinase_dom"/>
</dbReference>
<dbReference type="Gene3D" id="3.30.565.10">
    <property type="entry name" value="Histidine kinase-like ATPase, C-terminal domain"/>
    <property type="match status" value="1"/>
</dbReference>
<dbReference type="EMBL" id="JACDTY010000001">
    <property type="protein sequence ID" value="MBA1138654.1"/>
    <property type="molecule type" value="Genomic_DNA"/>
</dbReference>
<reference evidence="4 5" key="1">
    <citation type="submission" date="2020-07" db="EMBL/GenBank/DDBJ databases">
        <title>Definition of the novel symbiovar canariense within Mesorhizobium novociceri, a new species of genus Mesorhizobium nodulating Cicer canariense in the Caldera de Taburiente National Park (La Palma, Canary Islands).</title>
        <authorList>
            <person name="Leon-Barrios M."/>
            <person name="Perez-Yepez J."/>
            <person name="Flores-Felix J.D."/>
            <person name="Ramirez-Baena M.H."/>
            <person name="Pulido-Suarez L."/>
            <person name="Igual J.M."/>
            <person name="Velazquez E."/>
            <person name="Peix A."/>
        </authorList>
    </citation>
    <scope>NUCLEOTIDE SEQUENCE [LARGE SCALE GENOMIC DNA]</scope>
    <source>
        <strain evidence="4 5">CCANP35</strain>
    </source>
</reference>
<dbReference type="InterPro" id="IPR004358">
    <property type="entry name" value="Sig_transdc_His_kin-like_C"/>
</dbReference>
<dbReference type="Pfam" id="PF02518">
    <property type="entry name" value="HATPase_c"/>
    <property type="match status" value="1"/>
</dbReference>
<dbReference type="PRINTS" id="PR00344">
    <property type="entry name" value="BCTRLSENSOR"/>
</dbReference>
<dbReference type="PANTHER" id="PTHR43065">
    <property type="entry name" value="SENSOR HISTIDINE KINASE"/>
    <property type="match status" value="1"/>
</dbReference>
<feature type="domain" description="Histidine kinase" evidence="3">
    <location>
        <begin position="30"/>
        <end position="245"/>
    </location>
</feature>
<keyword evidence="4" id="KW-0418">Kinase</keyword>
<dbReference type="PANTHER" id="PTHR43065:SF42">
    <property type="entry name" value="TWO-COMPONENT SENSOR PPRA"/>
    <property type="match status" value="1"/>
</dbReference>
<dbReference type="RefSeq" id="WP_181055412.1">
    <property type="nucleotide sequence ID" value="NZ_JACDTY010000001.1"/>
</dbReference>
<dbReference type="InterPro" id="IPR003594">
    <property type="entry name" value="HATPase_dom"/>
</dbReference>
<sequence>MADNLNMTFGQRVADDDICLAPDPRMLLASIVHDFNIFLTPIMSVLEEMQGRGAGTARQLKRIDGAIYCAFRAKTLARQLVDFASPQPAKLAAVDVGSLLRRLEAPLASLLSGRIRLDLDIAETLPKAFIDQQLIDRVLFNLVLNARDAMPEGGRVTIAVAPDRYPAGPVRGGNSMIRLTVADTGSGMDEATLEMAGEPHFSTKTNGTGLGLATVRQVMERQGGGLSIASAPHRGTTVDLWLPVM</sequence>
<dbReference type="InterPro" id="IPR036890">
    <property type="entry name" value="HATPase_C_sf"/>
</dbReference>
<evidence type="ECO:0000313" key="5">
    <source>
        <dbReference type="Proteomes" id="UP000558284"/>
    </source>
</evidence>
<comment type="caution">
    <text evidence="4">The sequence shown here is derived from an EMBL/GenBank/DDBJ whole genome shotgun (WGS) entry which is preliminary data.</text>
</comment>
<name>A0A838AYC0_9HYPH</name>
<organism evidence="4 5">
    <name type="scientific">Mesorhizobium neociceri</name>
    <dbReference type="NCBI Taxonomy" id="1307853"/>
    <lineage>
        <taxon>Bacteria</taxon>
        <taxon>Pseudomonadati</taxon>
        <taxon>Pseudomonadota</taxon>
        <taxon>Alphaproteobacteria</taxon>
        <taxon>Hyphomicrobiales</taxon>
        <taxon>Phyllobacteriaceae</taxon>
        <taxon>Mesorhizobium</taxon>
    </lineage>
</organism>
<dbReference type="EC" id="2.7.13.3" evidence="2"/>
<dbReference type="SUPFAM" id="SSF55874">
    <property type="entry name" value="ATPase domain of HSP90 chaperone/DNA topoisomerase II/histidine kinase"/>
    <property type="match status" value="1"/>
</dbReference>
<evidence type="ECO:0000259" key="3">
    <source>
        <dbReference type="PROSITE" id="PS50109"/>
    </source>
</evidence>
<proteinExistence type="predicted"/>
<dbReference type="SMART" id="SM00387">
    <property type="entry name" value="HATPase_c"/>
    <property type="match status" value="1"/>
</dbReference>
<dbReference type="GO" id="GO:0004673">
    <property type="term" value="F:protein histidine kinase activity"/>
    <property type="evidence" value="ECO:0007669"/>
    <property type="project" value="UniProtKB-EC"/>
</dbReference>
<dbReference type="PROSITE" id="PS50109">
    <property type="entry name" value="HIS_KIN"/>
    <property type="match status" value="1"/>
</dbReference>
<dbReference type="AlphaFoldDB" id="A0A838AYC0"/>
<evidence type="ECO:0000256" key="1">
    <source>
        <dbReference type="ARBA" id="ARBA00000085"/>
    </source>
</evidence>
<comment type="catalytic activity">
    <reaction evidence="1">
        <text>ATP + protein L-histidine = ADP + protein N-phospho-L-histidine.</text>
        <dbReference type="EC" id="2.7.13.3"/>
    </reaction>
</comment>
<accession>A0A838AYC0</accession>
<keyword evidence="4" id="KW-0808">Transferase</keyword>
<gene>
    <name evidence="4" type="ORF">H0241_00085</name>
</gene>
<evidence type="ECO:0000256" key="2">
    <source>
        <dbReference type="ARBA" id="ARBA00012438"/>
    </source>
</evidence>
<dbReference type="Proteomes" id="UP000558284">
    <property type="component" value="Unassembled WGS sequence"/>
</dbReference>
<keyword evidence="5" id="KW-1185">Reference proteome</keyword>